<dbReference type="GO" id="GO:0008757">
    <property type="term" value="F:S-adenosylmethionine-dependent methyltransferase activity"/>
    <property type="evidence" value="ECO:0007669"/>
    <property type="project" value="UniProtKB-ARBA"/>
</dbReference>
<accession>A0AA39C5L7</accession>
<reference evidence="7" key="2">
    <citation type="submission" date="2023-03" db="EMBL/GenBank/DDBJ databases">
        <authorList>
            <person name="Inwood S.N."/>
            <person name="Skelly J.G."/>
            <person name="Guhlin J."/>
            <person name="Harrop T.W.R."/>
            <person name="Goldson S.G."/>
            <person name="Dearden P.K."/>
        </authorList>
    </citation>
    <scope>NUCLEOTIDE SEQUENCE</scope>
    <source>
        <strain evidence="7">Irish</strain>
        <tissue evidence="7">Whole body</tissue>
    </source>
</reference>
<keyword evidence="1" id="KW-0479">Metal-binding</keyword>
<name>A0AA39C5L7_9HYME</name>
<evidence type="ECO:0000259" key="6">
    <source>
        <dbReference type="PROSITE" id="PS50865"/>
    </source>
</evidence>
<gene>
    <name evidence="7" type="ORF">PV328_011582</name>
</gene>
<dbReference type="SUPFAM" id="SSF144232">
    <property type="entry name" value="HIT/MYND zinc finger-like"/>
    <property type="match status" value="1"/>
</dbReference>
<keyword evidence="8" id="KW-1185">Reference proteome</keyword>
<dbReference type="PROSITE" id="PS50865">
    <property type="entry name" value="ZF_MYND_2"/>
    <property type="match status" value="1"/>
</dbReference>
<evidence type="ECO:0000313" key="7">
    <source>
        <dbReference type="EMBL" id="KAK0157895.1"/>
    </source>
</evidence>
<dbReference type="InterPro" id="IPR001214">
    <property type="entry name" value="SET_dom"/>
</dbReference>
<dbReference type="Pfam" id="PF01753">
    <property type="entry name" value="zf-MYND"/>
    <property type="match status" value="1"/>
</dbReference>
<dbReference type="AlphaFoldDB" id="A0AA39C5L7"/>
<dbReference type="Gene3D" id="6.10.140.2220">
    <property type="match status" value="2"/>
</dbReference>
<evidence type="ECO:0000256" key="1">
    <source>
        <dbReference type="ARBA" id="ARBA00022723"/>
    </source>
</evidence>
<dbReference type="GO" id="GO:0008170">
    <property type="term" value="F:N-methyltransferase activity"/>
    <property type="evidence" value="ECO:0007669"/>
    <property type="project" value="UniProtKB-ARBA"/>
</dbReference>
<dbReference type="Pfam" id="PF00856">
    <property type="entry name" value="SET"/>
    <property type="match status" value="1"/>
</dbReference>
<evidence type="ECO:0000313" key="8">
    <source>
        <dbReference type="Proteomes" id="UP001168990"/>
    </source>
</evidence>
<dbReference type="SMART" id="SM00317">
    <property type="entry name" value="SET"/>
    <property type="match status" value="1"/>
</dbReference>
<dbReference type="GO" id="GO:0008276">
    <property type="term" value="F:protein methyltransferase activity"/>
    <property type="evidence" value="ECO:0007669"/>
    <property type="project" value="UniProtKB-ARBA"/>
</dbReference>
<evidence type="ECO:0000256" key="3">
    <source>
        <dbReference type="ARBA" id="ARBA00022833"/>
    </source>
</evidence>
<feature type="domain" description="SET" evidence="5">
    <location>
        <begin position="48"/>
        <end position="287"/>
    </location>
</feature>
<dbReference type="PANTHER" id="PTHR46455">
    <property type="entry name" value="SET AND MYND DOMAIN CONTAINING, ARTHROPOD-SPECIFIC, MEMBER 4, ISOFORM A"/>
    <property type="match status" value="1"/>
</dbReference>
<keyword evidence="3" id="KW-0862">Zinc</keyword>
<feature type="domain" description="MYND-type" evidence="6">
    <location>
        <begin position="13"/>
        <end position="49"/>
    </location>
</feature>
<evidence type="ECO:0008006" key="9">
    <source>
        <dbReference type="Google" id="ProtNLM"/>
    </source>
</evidence>
<dbReference type="InterPro" id="IPR053010">
    <property type="entry name" value="SET_SmydA-8"/>
</dbReference>
<dbReference type="Gene3D" id="1.10.220.160">
    <property type="match status" value="1"/>
</dbReference>
<organism evidence="7 8">
    <name type="scientific">Microctonus aethiopoides</name>
    <dbReference type="NCBI Taxonomy" id="144406"/>
    <lineage>
        <taxon>Eukaryota</taxon>
        <taxon>Metazoa</taxon>
        <taxon>Ecdysozoa</taxon>
        <taxon>Arthropoda</taxon>
        <taxon>Hexapoda</taxon>
        <taxon>Insecta</taxon>
        <taxon>Pterygota</taxon>
        <taxon>Neoptera</taxon>
        <taxon>Endopterygota</taxon>
        <taxon>Hymenoptera</taxon>
        <taxon>Apocrita</taxon>
        <taxon>Ichneumonoidea</taxon>
        <taxon>Braconidae</taxon>
        <taxon>Euphorinae</taxon>
        <taxon>Microctonus</taxon>
    </lineage>
</organism>
<dbReference type="PANTHER" id="PTHR46455:SF4">
    <property type="entry name" value="GH11294P"/>
    <property type="match status" value="1"/>
</dbReference>
<dbReference type="InterPro" id="IPR002893">
    <property type="entry name" value="Znf_MYND"/>
</dbReference>
<sequence length="540" mass="61749">MEEVNVSSQEEVCGVCYETAQLKCGACKAVFYCSRKHQKIHWKQHIKDCTPFKMSENSILGRHYIATRKIDIGEIILEEIKPLVSAPLNDTCPLCLNCFSILNIFNAQPCEKCGWPLCKICTTHGSECEFTIKHRGIKVHINNFEVPHPTYKCIGVVRALALREIDPDNYKKFLSLQSHWDDNDEEKHLDNRETEFVEIARFVKGFFKLKDNEITLKEIIKILGIYQINGHEVPTTENPHVAVYDIASYFEHNCRANCSKSFTENGGIIIRAATTILKGQHITLCYTDPLWGTTNRRHHLLKTKFFDCMCNRCRDPTEFGTMFNALKCTRGECDGFLLPSSFIIKTSICSFSVNEKLPDYTCTKCHEAVMSWKNAEIILENIGIELATMTKNSTEACRKFIKRYCKIIHENHFYMVDVKLALVQLIGQQSGGLSMVDDDILDEKITLCKTLNHLLCTIVPAENRIRGLILFEMHAGLAEYGRRQGKNKLYEILTLSRDALTEAHQLLHHESEILPEGKIAQIAQQNIHEINAIMNKIDQN</sequence>
<dbReference type="Gene3D" id="2.170.270.10">
    <property type="entry name" value="SET domain"/>
    <property type="match status" value="1"/>
</dbReference>
<evidence type="ECO:0000256" key="2">
    <source>
        <dbReference type="ARBA" id="ARBA00022771"/>
    </source>
</evidence>
<reference evidence="7" key="1">
    <citation type="journal article" date="2023" name="bioRxiv">
        <title>Scaffold-level genome assemblies of two parasitoid biocontrol wasps reveal the parthenogenesis mechanism and an associated novel virus.</title>
        <authorList>
            <person name="Inwood S."/>
            <person name="Skelly J."/>
            <person name="Guhlin J."/>
            <person name="Harrop T."/>
            <person name="Goldson S."/>
            <person name="Dearden P."/>
        </authorList>
    </citation>
    <scope>NUCLEOTIDE SEQUENCE</scope>
    <source>
        <strain evidence="7">Irish</strain>
        <tissue evidence="7">Whole body</tissue>
    </source>
</reference>
<dbReference type="Proteomes" id="UP001168990">
    <property type="component" value="Unassembled WGS sequence"/>
</dbReference>
<dbReference type="EMBL" id="JAQQBS010001425">
    <property type="protein sequence ID" value="KAK0157895.1"/>
    <property type="molecule type" value="Genomic_DNA"/>
</dbReference>
<dbReference type="SUPFAM" id="SSF82199">
    <property type="entry name" value="SET domain"/>
    <property type="match status" value="1"/>
</dbReference>
<evidence type="ECO:0000259" key="5">
    <source>
        <dbReference type="PROSITE" id="PS50280"/>
    </source>
</evidence>
<evidence type="ECO:0000256" key="4">
    <source>
        <dbReference type="PROSITE-ProRule" id="PRU00134"/>
    </source>
</evidence>
<protein>
    <recommendedName>
        <fullName evidence="9">Protein msta</fullName>
    </recommendedName>
</protein>
<keyword evidence="2 4" id="KW-0863">Zinc-finger</keyword>
<dbReference type="InterPro" id="IPR046341">
    <property type="entry name" value="SET_dom_sf"/>
</dbReference>
<comment type="caution">
    <text evidence="7">The sequence shown here is derived from an EMBL/GenBank/DDBJ whole genome shotgun (WGS) entry which is preliminary data.</text>
</comment>
<dbReference type="CDD" id="cd20071">
    <property type="entry name" value="SET_SMYD"/>
    <property type="match status" value="1"/>
</dbReference>
<dbReference type="GO" id="GO:0008270">
    <property type="term" value="F:zinc ion binding"/>
    <property type="evidence" value="ECO:0007669"/>
    <property type="project" value="UniProtKB-KW"/>
</dbReference>
<dbReference type="PROSITE" id="PS01360">
    <property type="entry name" value="ZF_MYND_1"/>
    <property type="match status" value="1"/>
</dbReference>
<proteinExistence type="predicted"/>
<dbReference type="PROSITE" id="PS50280">
    <property type="entry name" value="SET"/>
    <property type="match status" value="1"/>
</dbReference>